<dbReference type="Proteomes" id="UP000573327">
    <property type="component" value="Unassembled WGS sequence"/>
</dbReference>
<organism evidence="1 2">
    <name type="scientific">Kitasatospora gansuensis</name>
    <dbReference type="NCBI Taxonomy" id="258050"/>
    <lineage>
        <taxon>Bacteria</taxon>
        <taxon>Bacillati</taxon>
        <taxon>Actinomycetota</taxon>
        <taxon>Actinomycetes</taxon>
        <taxon>Kitasatosporales</taxon>
        <taxon>Streptomycetaceae</taxon>
        <taxon>Kitasatospora</taxon>
    </lineage>
</organism>
<evidence type="ECO:0000313" key="2">
    <source>
        <dbReference type="Proteomes" id="UP000573327"/>
    </source>
</evidence>
<keyword evidence="2" id="KW-1185">Reference proteome</keyword>
<evidence type="ECO:0000313" key="1">
    <source>
        <dbReference type="EMBL" id="MBB4951063.1"/>
    </source>
</evidence>
<dbReference type="RefSeq" id="WP_184922766.1">
    <property type="nucleotide sequence ID" value="NZ_JACHJR010000001.1"/>
</dbReference>
<accession>A0A7W7SIF8</accession>
<dbReference type="EMBL" id="JACHJR010000001">
    <property type="protein sequence ID" value="MBB4951063.1"/>
    <property type="molecule type" value="Genomic_DNA"/>
</dbReference>
<reference evidence="1 2" key="1">
    <citation type="submission" date="2020-08" db="EMBL/GenBank/DDBJ databases">
        <title>Sequencing the genomes of 1000 actinobacteria strains.</title>
        <authorList>
            <person name="Klenk H.-P."/>
        </authorList>
    </citation>
    <scope>NUCLEOTIDE SEQUENCE [LARGE SCALE GENOMIC DNA]</scope>
    <source>
        <strain evidence="1 2">DSM 44786</strain>
    </source>
</reference>
<name>A0A7W7SIF8_9ACTN</name>
<protein>
    <submittedName>
        <fullName evidence="1">Uncharacterized protein</fullName>
    </submittedName>
</protein>
<comment type="caution">
    <text evidence="1">The sequence shown here is derived from an EMBL/GenBank/DDBJ whole genome shotgun (WGS) entry which is preliminary data.</text>
</comment>
<gene>
    <name evidence="1" type="ORF">F4556_006598</name>
</gene>
<sequence length="130" mass="14041">MRRAALTGLPPARRWWDGLAVEQARRAFVEDPGQQPGVRDHRVVAALGAVERHRLIDAAFTPVGALRPTTAWRAVRGEHDPAALLQEVYSMDQVVVQVEGRPAAAAQRGAVHRGRPTAQSSGAGLLACWP</sequence>
<proteinExistence type="predicted"/>
<dbReference type="AlphaFoldDB" id="A0A7W7SIF8"/>